<feature type="compositionally biased region" description="Polar residues" evidence="5">
    <location>
        <begin position="150"/>
        <end position="161"/>
    </location>
</feature>
<protein>
    <recommendedName>
        <fullName evidence="2">Inclusion body clearance protein IML2</fullName>
    </recommendedName>
    <alternativeName>
        <fullName evidence="3">Inclusion body clearance protein iml2</fullName>
    </alternativeName>
</protein>
<dbReference type="PANTHER" id="PTHR31859">
    <property type="entry name" value="TETRATRICOPEPTIDE REPEAT PROTEIN 39 FAMILY MEMBER"/>
    <property type="match status" value="1"/>
</dbReference>
<evidence type="ECO:0000256" key="4">
    <source>
        <dbReference type="ARBA" id="ARBA00043897"/>
    </source>
</evidence>
<dbReference type="GO" id="GO:0005634">
    <property type="term" value="C:nucleus"/>
    <property type="evidence" value="ECO:0007669"/>
    <property type="project" value="TreeGrafter"/>
</dbReference>
<dbReference type="AlphaFoldDB" id="A0A6A6PX74"/>
<dbReference type="RefSeq" id="XP_033590868.1">
    <property type="nucleotide sequence ID" value="XM_033729354.1"/>
</dbReference>
<evidence type="ECO:0000256" key="1">
    <source>
        <dbReference type="ARBA" id="ARBA00011408"/>
    </source>
</evidence>
<sequence>MNDEMEQAEVELRKGSSPFHKLGQATAVFLRAALGFEKDIMQQAGTLLAEAEDAAVEHQRRAVRDPSTAHQSHIYPPGAEYALIHAETQLMSAVVAVLNESVTESLRGFYKMRRAFGTLSEISAAEKKYLDRHPPESKGSSSSSTDSLSTGHGQSESITPDTSDDDFEELSYNEDEDHDLEFVDAKDVLSALVTPIGYDGHLEFPDFTTLKLHDTNSKSSNDEESSSTTPEAGQRDADDDIDFRTITTNPIDLFIHSGTALCFGLLQLLLSMIPPAFSRLLSIFSFRGDRENGFRLLYSATRFKHNINGAMAGLIYLGFHNGAIAFCDILHKGALPEARLRSLLAEMREIYPKSKLWLLEESRMLTRDRKLEQAVDTVRAGPKSSLKQVEALATFETSLNLMYLHRYEECAASFIRCVGLNNWSHALYYYIAGACHVELYRIHQTSDPDKAKLSAAKAAKYLREVPMHTAKKKFMGRQLPFDVFVGRKIQKWEARAKQRHCDFVDAVGVSPLVEMTYFWNGPTRMRPDHLANCLERLTWSEQQATWPNEPVDEHAIFHLLRGVCRRNLGHLEEAQSIYSTEVLSHELHRLKACDHPDTWPLPVANYEMAVCYWKEAGGETGDRATLKKCSESLAKVEKWESFELEARIGLKITTARETLKRCGIES</sequence>
<dbReference type="GeneID" id="54470356"/>
<keyword evidence="7" id="KW-1185">Reference proteome</keyword>
<dbReference type="Pfam" id="PF10300">
    <property type="entry name" value="Iml2-TPR_39"/>
    <property type="match status" value="1"/>
</dbReference>
<dbReference type="Proteomes" id="UP000799767">
    <property type="component" value="Unassembled WGS sequence"/>
</dbReference>
<dbReference type="PANTHER" id="PTHR31859:SF1">
    <property type="entry name" value="TETRATRICOPEPTIDE REPEAT PROTEIN 39C"/>
    <property type="match status" value="1"/>
</dbReference>
<gene>
    <name evidence="6" type="ORF">BDY17DRAFT_125509</name>
</gene>
<feature type="compositionally biased region" description="Low complexity" evidence="5">
    <location>
        <begin position="137"/>
        <end position="149"/>
    </location>
</feature>
<evidence type="ECO:0000256" key="3">
    <source>
        <dbReference type="ARBA" id="ARBA00019539"/>
    </source>
</evidence>
<dbReference type="EMBL" id="MU001634">
    <property type="protein sequence ID" value="KAF2484299.1"/>
    <property type="molecule type" value="Genomic_DNA"/>
</dbReference>
<dbReference type="InterPro" id="IPR019412">
    <property type="entry name" value="IML2/TPR_39"/>
</dbReference>
<reference evidence="6" key="1">
    <citation type="journal article" date="2020" name="Stud. Mycol.">
        <title>101 Dothideomycetes genomes: a test case for predicting lifestyles and emergence of pathogens.</title>
        <authorList>
            <person name="Haridas S."/>
            <person name="Albert R."/>
            <person name="Binder M."/>
            <person name="Bloem J."/>
            <person name="Labutti K."/>
            <person name="Salamov A."/>
            <person name="Andreopoulos B."/>
            <person name="Baker S."/>
            <person name="Barry K."/>
            <person name="Bills G."/>
            <person name="Bluhm B."/>
            <person name="Cannon C."/>
            <person name="Castanera R."/>
            <person name="Culley D."/>
            <person name="Daum C."/>
            <person name="Ezra D."/>
            <person name="Gonzalez J."/>
            <person name="Henrissat B."/>
            <person name="Kuo A."/>
            <person name="Liang C."/>
            <person name="Lipzen A."/>
            <person name="Lutzoni F."/>
            <person name="Magnuson J."/>
            <person name="Mondo S."/>
            <person name="Nolan M."/>
            <person name="Ohm R."/>
            <person name="Pangilinan J."/>
            <person name="Park H.-J."/>
            <person name="Ramirez L."/>
            <person name="Alfaro M."/>
            <person name="Sun H."/>
            <person name="Tritt A."/>
            <person name="Yoshinaga Y."/>
            <person name="Zwiers L.-H."/>
            <person name="Turgeon B."/>
            <person name="Goodwin S."/>
            <person name="Spatafora J."/>
            <person name="Crous P."/>
            <person name="Grigoriev I."/>
        </authorList>
    </citation>
    <scope>NUCLEOTIDE SEQUENCE</scope>
    <source>
        <strain evidence="6">CBS 113389</strain>
    </source>
</reference>
<name>A0A6A6PX74_9PEZI</name>
<proteinExistence type="predicted"/>
<feature type="region of interest" description="Disordered" evidence="5">
    <location>
        <begin position="130"/>
        <end position="169"/>
    </location>
</feature>
<evidence type="ECO:0000256" key="2">
    <source>
        <dbReference type="ARBA" id="ARBA00018424"/>
    </source>
</evidence>
<comment type="function">
    <text evidence="4">Inclusion body (IB) resident protein that interacts strongly with lipid droplet (LD) proteins. Involved in LD-mediated IB clearing after protein folding stress, probably by enabling access to the IBs of an LD-stored soluble sterol derivative that acts as a chaperone in inclusion clearing.</text>
</comment>
<organism evidence="6 7">
    <name type="scientific">Neohortaea acidophila</name>
    <dbReference type="NCBI Taxonomy" id="245834"/>
    <lineage>
        <taxon>Eukaryota</taxon>
        <taxon>Fungi</taxon>
        <taxon>Dikarya</taxon>
        <taxon>Ascomycota</taxon>
        <taxon>Pezizomycotina</taxon>
        <taxon>Dothideomycetes</taxon>
        <taxon>Dothideomycetidae</taxon>
        <taxon>Mycosphaerellales</taxon>
        <taxon>Teratosphaeriaceae</taxon>
        <taxon>Neohortaea</taxon>
    </lineage>
</organism>
<accession>A0A6A6PX74</accession>
<dbReference type="GO" id="GO:0005741">
    <property type="term" value="C:mitochondrial outer membrane"/>
    <property type="evidence" value="ECO:0007669"/>
    <property type="project" value="TreeGrafter"/>
</dbReference>
<dbReference type="GO" id="GO:0005829">
    <property type="term" value="C:cytosol"/>
    <property type="evidence" value="ECO:0007669"/>
    <property type="project" value="TreeGrafter"/>
</dbReference>
<evidence type="ECO:0000313" key="6">
    <source>
        <dbReference type="EMBL" id="KAF2484299.1"/>
    </source>
</evidence>
<dbReference type="OrthoDB" id="2154985at2759"/>
<comment type="subunit">
    <text evidence="1">Interacts with lipid droplet proteins.</text>
</comment>
<feature type="region of interest" description="Disordered" evidence="5">
    <location>
        <begin position="215"/>
        <end position="240"/>
    </location>
</feature>
<evidence type="ECO:0000313" key="7">
    <source>
        <dbReference type="Proteomes" id="UP000799767"/>
    </source>
</evidence>
<evidence type="ECO:0000256" key="5">
    <source>
        <dbReference type="SAM" id="MobiDB-lite"/>
    </source>
</evidence>